<evidence type="ECO:0000256" key="11">
    <source>
        <dbReference type="RuleBase" id="RU003431"/>
    </source>
</evidence>
<comment type="subcellular location">
    <subcellularLocation>
        <location evidence="1">Membrane</location>
        <topology evidence="1">Single-pass type I membrane protein</topology>
    </subcellularLocation>
</comment>
<dbReference type="InterPro" id="IPR001245">
    <property type="entry name" value="Ser-Thr/Tyr_kinase_cat_dom"/>
</dbReference>
<reference evidence="15 16" key="1">
    <citation type="journal article" date="2017" name="Nat. Ecol. Evol.">
        <title>Scallop genome provides insights into evolution of bilaterian karyotype and development.</title>
        <authorList>
            <person name="Wang S."/>
            <person name="Zhang J."/>
            <person name="Jiao W."/>
            <person name="Li J."/>
            <person name="Xun X."/>
            <person name="Sun Y."/>
            <person name="Guo X."/>
            <person name="Huan P."/>
            <person name="Dong B."/>
            <person name="Zhang L."/>
            <person name="Hu X."/>
            <person name="Sun X."/>
            <person name="Wang J."/>
            <person name="Zhao C."/>
            <person name="Wang Y."/>
            <person name="Wang D."/>
            <person name="Huang X."/>
            <person name="Wang R."/>
            <person name="Lv J."/>
            <person name="Li Y."/>
            <person name="Zhang Z."/>
            <person name="Liu B."/>
            <person name="Lu W."/>
            <person name="Hui Y."/>
            <person name="Liang J."/>
            <person name="Zhou Z."/>
            <person name="Hou R."/>
            <person name="Li X."/>
            <person name="Liu Y."/>
            <person name="Li H."/>
            <person name="Ning X."/>
            <person name="Lin Y."/>
            <person name="Zhao L."/>
            <person name="Xing Q."/>
            <person name="Dou J."/>
            <person name="Li Y."/>
            <person name="Mao J."/>
            <person name="Guo H."/>
            <person name="Dou H."/>
            <person name="Li T."/>
            <person name="Mu C."/>
            <person name="Jiang W."/>
            <person name="Fu Q."/>
            <person name="Fu X."/>
            <person name="Miao Y."/>
            <person name="Liu J."/>
            <person name="Yu Q."/>
            <person name="Li R."/>
            <person name="Liao H."/>
            <person name="Li X."/>
            <person name="Kong Y."/>
            <person name="Jiang Z."/>
            <person name="Chourrout D."/>
            <person name="Li R."/>
            <person name="Bao Z."/>
        </authorList>
    </citation>
    <scope>NUCLEOTIDE SEQUENCE [LARGE SCALE GENOMIC DNA]</scope>
    <source>
        <strain evidence="15 16">PY_sf001</strain>
    </source>
</reference>
<keyword evidence="5" id="KW-0547">Nucleotide-binding</keyword>
<dbReference type="PROSITE" id="PS50011">
    <property type="entry name" value="PROTEIN_KINASE_DOM"/>
    <property type="match status" value="1"/>
</dbReference>
<dbReference type="GO" id="GO:0005886">
    <property type="term" value="C:plasma membrane"/>
    <property type="evidence" value="ECO:0007669"/>
    <property type="project" value="TreeGrafter"/>
</dbReference>
<evidence type="ECO:0000256" key="5">
    <source>
        <dbReference type="ARBA" id="ARBA00022741"/>
    </source>
</evidence>
<dbReference type="GO" id="GO:0035556">
    <property type="term" value="P:intracellular signal transduction"/>
    <property type="evidence" value="ECO:0007669"/>
    <property type="project" value="InterPro"/>
</dbReference>
<dbReference type="GO" id="GO:0007168">
    <property type="term" value="P:receptor guanylyl cyclase signaling pathway"/>
    <property type="evidence" value="ECO:0007669"/>
    <property type="project" value="TreeGrafter"/>
</dbReference>
<evidence type="ECO:0000259" key="14">
    <source>
        <dbReference type="PROSITE" id="PS50125"/>
    </source>
</evidence>
<gene>
    <name evidence="15" type="ORF">KP79_PYT18196</name>
</gene>
<organism evidence="15 16">
    <name type="scientific">Mizuhopecten yessoensis</name>
    <name type="common">Japanese scallop</name>
    <name type="synonym">Patinopecten yessoensis</name>
    <dbReference type="NCBI Taxonomy" id="6573"/>
    <lineage>
        <taxon>Eukaryota</taxon>
        <taxon>Metazoa</taxon>
        <taxon>Spiralia</taxon>
        <taxon>Lophotrochozoa</taxon>
        <taxon>Mollusca</taxon>
        <taxon>Bivalvia</taxon>
        <taxon>Autobranchia</taxon>
        <taxon>Pteriomorphia</taxon>
        <taxon>Pectinida</taxon>
        <taxon>Pectinoidea</taxon>
        <taxon>Pectinidae</taxon>
        <taxon>Mizuhopecten</taxon>
    </lineage>
</organism>
<dbReference type="InterPro" id="IPR001054">
    <property type="entry name" value="A/G_cyclase"/>
</dbReference>
<protein>
    <recommendedName>
        <fullName evidence="2 11">Guanylate cyclase</fullName>
        <ecNumber evidence="2 11">4.6.1.2</ecNumber>
    </recommendedName>
</protein>
<keyword evidence="3" id="KW-0812">Transmembrane</keyword>
<evidence type="ECO:0000256" key="8">
    <source>
        <dbReference type="ARBA" id="ARBA00023239"/>
    </source>
</evidence>
<dbReference type="SUPFAM" id="SSF55073">
    <property type="entry name" value="Nucleotide cyclase"/>
    <property type="match status" value="1"/>
</dbReference>
<evidence type="ECO:0000313" key="16">
    <source>
        <dbReference type="Proteomes" id="UP000242188"/>
    </source>
</evidence>
<feature type="domain" description="Protein kinase" evidence="13">
    <location>
        <begin position="79"/>
        <end position="345"/>
    </location>
</feature>
<evidence type="ECO:0000256" key="9">
    <source>
        <dbReference type="ARBA" id="ARBA00023293"/>
    </source>
</evidence>
<evidence type="ECO:0000256" key="6">
    <source>
        <dbReference type="ARBA" id="ARBA00022989"/>
    </source>
</evidence>
<feature type="region of interest" description="Disordered" evidence="12">
    <location>
        <begin position="610"/>
        <end position="629"/>
    </location>
</feature>
<dbReference type="Gene3D" id="1.10.510.10">
    <property type="entry name" value="Transferase(Phosphotransferase) domain 1"/>
    <property type="match status" value="1"/>
</dbReference>
<evidence type="ECO:0000259" key="13">
    <source>
        <dbReference type="PROSITE" id="PS50011"/>
    </source>
</evidence>
<dbReference type="OrthoDB" id="1890790at2759"/>
<dbReference type="Proteomes" id="UP000242188">
    <property type="component" value="Unassembled WGS sequence"/>
</dbReference>
<dbReference type="AlphaFoldDB" id="A0A210QPN3"/>
<keyword evidence="7" id="KW-0472">Membrane</keyword>
<sequence length="808" mass="91576">MLFYIDRRYRRQKLLKSMLWQIRFEEIDFVTALLNVSVRASFKTQGMRRTNTKKNLIKTKSLERNNLAYKGSPDQSPLNYHKPDHGATMFGSVAYIRGSLVSVKRMSRNSVNVTKDVLQELNHLMELKHQNVCAFVGACVDPGRILLLWEYCPKGSLQDVIWNQNIKLDRMFMFALTQDIAKGLDFIHKCSIHYHGNLKSSNCVVDSRWTCKLTDFGVPTIRLMDKCSVSVTDEGSNSKFLWTCPEVLRSDKNYDKQKADIYSLGIIIKEVFTRSGPYTEYPFLTPHEIVNRVRDRVSRTAHFRPMICAELRESPDLQSLIEECWNEDPLIRPSAARTMKALNRINPSKNMTMIDNMIAILEKYANHLEELVAARTSELDAEKQKTENLLYRMLPQSVAEDLKMGKTVKAQHFDEATIYFSDIVGFTTICASSTPIEVVNLLNSLYTLFDDIITRYDVYKVETIGDAYMLASGLPNKNGARHIREIADCALDILASITTFSIPHLEDKNLRIRVGIHSGPVVAGVVGLAMPRYCLFGDTVNVASRMESTGLPLKIHLSTISKENLEKFPGYHLHCRGEISVKGKGIMKTYFLEGREGFDRPLPDVCDDLSASPTSIPSTPATPMSPQPNPDLDMKQTTDACLPIKDFVTKMLSGPKGEGVVSPDEFIANMHSDIDNDVVSPEMIVTKMLSDLDKHLISAEEFMTNVLSTSERTNVSHEGEDYKYTGISDKDELCKHSEPVKNFITQTTPDPDKDRVSQVSSNEEYDSLNTTYSVDNPYITRDFLRHMLDDHRDEVKRETKTVEESTAL</sequence>
<evidence type="ECO:0000256" key="12">
    <source>
        <dbReference type="SAM" id="MobiDB-lite"/>
    </source>
</evidence>
<dbReference type="InterPro" id="IPR050401">
    <property type="entry name" value="Cyclic_nucleotide_synthase"/>
</dbReference>
<dbReference type="GO" id="GO:0001653">
    <property type="term" value="F:peptide receptor activity"/>
    <property type="evidence" value="ECO:0007669"/>
    <property type="project" value="TreeGrafter"/>
</dbReference>
<evidence type="ECO:0000256" key="3">
    <source>
        <dbReference type="ARBA" id="ARBA00022692"/>
    </source>
</evidence>
<comment type="caution">
    <text evidence="15">The sequence shown here is derived from an EMBL/GenBank/DDBJ whole genome shotgun (WGS) entry which is preliminary data.</text>
</comment>
<keyword evidence="15" id="KW-0675">Receptor</keyword>
<dbReference type="PANTHER" id="PTHR11920:SF335">
    <property type="entry name" value="GUANYLATE CYCLASE"/>
    <property type="match status" value="1"/>
</dbReference>
<dbReference type="GO" id="GO:0004016">
    <property type="term" value="F:adenylate cyclase activity"/>
    <property type="evidence" value="ECO:0007669"/>
    <property type="project" value="TreeGrafter"/>
</dbReference>
<keyword evidence="8 10" id="KW-0456">Lyase</keyword>
<dbReference type="CDD" id="cd07302">
    <property type="entry name" value="CHD"/>
    <property type="match status" value="1"/>
</dbReference>
<keyword evidence="16" id="KW-1185">Reference proteome</keyword>
<dbReference type="Pfam" id="PF00211">
    <property type="entry name" value="Guanylate_cyc"/>
    <property type="match status" value="1"/>
</dbReference>
<evidence type="ECO:0000256" key="2">
    <source>
        <dbReference type="ARBA" id="ARBA00012202"/>
    </source>
</evidence>
<dbReference type="PROSITE" id="PS50125">
    <property type="entry name" value="GUANYLATE_CYCLASE_2"/>
    <property type="match status" value="1"/>
</dbReference>
<evidence type="ECO:0000256" key="7">
    <source>
        <dbReference type="ARBA" id="ARBA00023136"/>
    </source>
</evidence>
<comment type="similarity">
    <text evidence="10">Belongs to the adenylyl cyclase class-4/guanylyl cyclase family.</text>
</comment>
<accession>A0A210QPN3</accession>
<evidence type="ECO:0000256" key="1">
    <source>
        <dbReference type="ARBA" id="ARBA00004479"/>
    </source>
</evidence>
<dbReference type="EC" id="4.6.1.2" evidence="2 11"/>
<evidence type="ECO:0000313" key="15">
    <source>
        <dbReference type="EMBL" id="OWF50692.1"/>
    </source>
</evidence>
<dbReference type="SUPFAM" id="SSF56112">
    <property type="entry name" value="Protein kinase-like (PK-like)"/>
    <property type="match status" value="1"/>
</dbReference>
<dbReference type="PROSITE" id="PS00452">
    <property type="entry name" value="GUANYLATE_CYCLASE_1"/>
    <property type="match status" value="1"/>
</dbReference>
<keyword evidence="6" id="KW-1133">Transmembrane helix</keyword>
<dbReference type="InterPro" id="IPR018297">
    <property type="entry name" value="A/G_cyclase_CS"/>
</dbReference>
<dbReference type="Gene3D" id="3.30.70.1230">
    <property type="entry name" value="Nucleotide cyclase"/>
    <property type="match status" value="1"/>
</dbReference>
<comment type="catalytic activity">
    <reaction evidence="11">
        <text>GTP = 3',5'-cyclic GMP + diphosphate</text>
        <dbReference type="Rhea" id="RHEA:13665"/>
        <dbReference type="ChEBI" id="CHEBI:33019"/>
        <dbReference type="ChEBI" id="CHEBI:37565"/>
        <dbReference type="ChEBI" id="CHEBI:57746"/>
        <dbReference type="EC" id="4.6.1.2"/>
    </reaction>
</comment>
<keyword evidence="9 11" id="KW-0141">cGMP biosynthesis</keyword>
<evidence type="ECO:0000256" key="4">
    <source>
        <dbReference type="ARBA" id="ARBA00022729"/>
    </source>
</evidence>
<dbReference type="EMBL" id="NEDP02002502">
    <property type="protein sequence ID" value="OWF50692.1"/>
    <property type="molecule type" value="Genomic_DNA"/>
</dbReference>
<evidence type="ECO:0000256" key="10">
    <source>
        <dbReference type="RuleBase" id="RU000405"/>
    </source>
</evidence>
<dbReference type="FunFam" id="3.30.70.1230:FF:000013">
    <property type="entry name" value="Guanylate cyclase"/>
    <property type="match status" value="1"/>
</dbReference>
<dbReference type="InterPro" id="IPR011009">
    <property type="entry name" value="Kinase-like_dom_sf"/>
</dbReference>
<dbReference type="InterPro" id="IPR011645">
    <property type="entry name" value="HNOB_dom_associated"/>
</dbReference>
<feature type="domain" description="Guanylate cyclase" evidence="14">
    <location>
        <begin position="417"/>
        <end position="547"/>
    </location>
</feature>
<keyword evidence="4" id="KW-0732">Signal</keyword>
<proteinExistence type="inferred from homology"/>
<dbReference type="GO" id="GO:0004383">
    <property type="term" value="F:guanylate cyclase activity"/>
    <property type="evidence" value="ECO:0007669"/>
    <property type="project" value="UniProtKB-EC"/>
</dbReference>
<feature type="compositionally biased region" description="Low complexity" evidence="12">
    <location>
        <begin position="610"/>
        <end position="622"/>
    </location>
</feature>
<dbReference type="PANTHER" id="PTHR11920">
    <property type="entry name" value="GUANYLYL CYCLASE"/>
    <property type="match status" value="1"/>
</dbReference>
<feature type="region of interest" description="Disordered" evidence="12">
    <location>
        <begin position="743"/>
        <end position="764"/>
    </location>
</feature>
<dbReference type="GO" id="GO:0004672">
    <property type="term" value="F:protein kinase activity"/>
    <property type="evidence" value="ECO:0007669"/>
    <property type="project" value="InterPro"/>
</dbReference>
<dbReference type="InterPro" id="IPR000719">
    <property type="entry name" value="Prot_kinase_dom"/>
</dbReference>
<dbReference type="SMART" id="SM00044">
    <property type="entry name" value="CYCc"/>
    <property type="match status" value="1"/>
</dbReference>
<dbReference type="Pfam" id="PF07701">
    <property type="entry name" value="HNOBA"/>
    <property type="match status" value="1"/>
</dbReference>
<name>A0A210QPN3_MIZYE</name>
<dbReference type="Pfam" id="PF07714">
    <property type="entry name" value="PK_Tyr_Ser-Thr"/>
    <property type="match status" value="1"/>
</dbReference>
<dbReference type="GO" id="GO:0005524">
    <property type="term" value="F:ATP binding"/>
    <property type="evidence" value="ECO:0007669"/>
    <property type="project" value="InterPro"/>
</dbReference>
<dbReference type="InterPro" id="IPR029787">
    <property type="entry name" value="Nucleotide_cyclase"/>
</dbReference>